<feature type="non-terminal residue" evidence="1">
    <location>
        <position position="239"/>
    </location>
</feature>
<dbReference type="EMBL" id="CAJNOR010018275">
    <property type="protein sequence ID" value="CAF1688374.1"/>
    <property type="molecule type" value="Genomic_DNA"/>
</dbReference>
<dbReference type="SUPFAM" id="SSF51126">
    <property type="entry name" value="Pectin lyase-like"/>
    <property type="match status" value="1"/>
</dbReference>
<gene>
    <name evidence="1" type="ORF">XAT740_LOCUS62822</name>
</gene>
<dbReference type="PANTHER" id="PTHR36453">
    <property type="entry name" value="SECRETED PROTEIN-RELATED"/>
    <property type="match status" value="1"/>
</dbReference>
<dbReference type="AlphaFoldDB" id="A0A816HLG2"/>
<evidence type="ECO:0000313" key="2">
    <source>
        <dbReference type="Proteomes" id="UP000663828"/>
    </source>
</evidence>
<proteinExistence type="predicted"/>
<comment type="caution">
    <text evidence="1">The sequence shown here is derived from an EMBL/GenBank/DDBJ whole genome shotgun (WGS) entry which is preliminary data.</text>
</comment>
<reference evidence="1" key="1">
    <citation type="submission" date="2021-02" db="EMBL/GenBank/DDBJ databases">
        <authorList>
            <person name="Nowell W R."/>
        </authorList>
    </citation>
    <scope>NUCLEOTIDE SEQUENCE</scope>
</reference>
<organism evidence="1 2">
    <name type="scientific">Adineta ricciae</name>
    <name type="common">Rotifer</name>
    <dbReference type="NCBI Taxonomy" id="249248"/>
    <lineage>
        <taxon>Eukaryota</taxon>
        <taxon>Metazoa</taxon>
        <taxon>Spiralia</taxon>
        <taxon>Gnathifera</taxon>
        <taxon>Rotifera</taxon>
        <taxon>Eurotatoria</taxon>
        <taxon>Bdelloidea</taxon>
        <taxon>Adinetida</taxon>
        <taxon>Adinetidae</taxon>
        <taxon>Adineta</taxon>
    </lineage>
</organism>
<keyword evidence="2" id="KW-1185">Reference proteome</keyword>
<dbReference type="InterPro" id="IPR011050">
    <property type="entry name" value="Pectin_lyase_fold/virulence"/>
</dbReference>
<evidence type="ECO:0008006" key="3">
    <source>
        <dbReference type="Google" id="ProtNLM"/>
    </source>
</evidence>
<sequence>LIFTETSSTYMSDYMVPGGGDWSVHRGGTIYLTNTKDVIITRNLFTQLGSNGVALIDSNEMTSITLNEFVWLADSAIILVGSTNGIDGFSVTSQPANVLIQSNVIHETGIYIKQSSPVLIAVSRSTSVIGNLIFNVPRAAININDGYYGNHTLSWNVLFNTVRETSDHGPINSWDRQPFLSDAVQHGSPSLWQHYSYIHHNTIFNNYNSLWPIDHDDGSCFYEDSYNFMMYGGKKNYLG</sequence>
<dbReference type="PANTHER" id="PTHR36453:SF1">
    <property type="entry name" value="RIGHT HANDED BETA HELIX DOMAIN-CONTAINING PROTEIN"/>
    <property type="match status" value="1"/>
</dbReference>
<dbReference type="Gene3D" id="2.160.20.10">
    <property type="entry name" value="Single-stranded right-handed beta-helix, Pectin lyase-like"/>
    <property type="match status" value="1"/>
</dbReference>
<accession>A0A816HLG2</accession>
<dbReference type="InterPro" id="IPR012334">
    <property type="entry name" value="Pectin_lyas_fold"/>
</dbReference>
<feature type="non-terminal residue" evidence="1">
    <location>
        <position position="1"/>
    </location>
</feature>
<dbReference type="Proteomes" id="UP000663828">
    <property type="component" value="Unassembled WGS sequence"/>
</dbReference>
<evidence type="ECO:0000313" key="1">
    <source>
        <dbReference type="EMBL" id="CAF1688374.1"/>
    </source>
</evidence>
<protein>
    <recommendedName>
        <fullName evidence="3">Right handed beta helix domain-containing protein</fullName>
    </recommendedName>
</protein>
<name>A0A816HLG2_ADIRI</name>